<feature type="compositionally biased region" description="Basic and acidic residues" evidence="2">
    <location>
        <begin position="100"/>
        <end position="110"/>
    </location>
</feature>
<dbReference type="GO" id="GO:0046982">
    <property type="term" value="F:protein heterodimerization activity"/>
    <property type="evidence" value="ECO:0007669"/>
    <property type="project" value="InterPro"/>
</dbReference>
<dbReference type="Pfam" id="PF00125">
    <property type="entry name" value="Histone"/>
    <property type="match status" value="1"/>
</dbReference>
<sequence length="261" mass="29752">MNEIRSEQQNTELYFLKNKFKNLCKEILREVDPQYHIRAPAALAIQNATESFFVELFELSNYLAINSDRHEIVPEDMRTALHIKKVKDIEYMIRVQEERKASPAELDNVKPTDAVKPAPADSSEPQRLLRSRSVSMNPDALPSKLPSKKDDGSDSGCDFGGGSDSGSDFEISQSRPRARPRALPGWGGKQLFQQPNFKRIAEEDLDLDDRDAKKIKFDQLEPIKETPLQLPHTETQQTKKEEEGESFGVGFKFDWGPKAWF</sequence>
<reference evidence="4" key="1">
    <citation type="journal article" date="2020" name="J. Eukaryot. Microbiol.">
        <title>De novo Sequencing, Assembly and Annotation of the Transcriptome for the Free-Living Testate Amoeba Arcella intermedia.</title>
        <authorList>
            <person name="Ribeiro G.M."/>
            <person name="Porfirio-Sousa A.L."/>
            <person name="Maurer-Alcala X.X."/>
            <person name="Katz L.A."/>
            <person name="Lahr D.J.G."/>
        </authorList>
    </citation>
    <scope>NUCLEOTIDE SEQUENCE</scope>
</reference>
<dbReference type="PRINTS" id="PR00622">
    <property type="entry name" value="HISTONEH3"/>
</dbReference>
<dbReference type="InterPro" id="IPR000164">
    <property type="entry name" value="Histone_H3/CENP-A"/>
</dbReference>
<dbReference type="InterPro" id="IPR007125">
    <property type="entry name" value="H2A/H2B/H3"/>
</dbReference>
<proteinExistence type="inferred from homology"/>
<dbReference type="GO" id="GO:0000786">
    <property type="term" value="C:nucleosome"/>
    <property type="evidence" value="ECO:0007669"/>
    <property type="project" value="InterPro"/>
</dbReference>
<dbReference type="AlphaFoldDB" id="A0A6B2LEA5"/>
<evidence type="ECO:0000256" key="1">
    <source>
        <dbReference type="ARBA" id="ARBA00010343"/>
    </source>
</evidence>
<accession>A0A6B2LEA5</accession>
<dbReference type="PANTHER" id="PTHR11426">
    <property type="entry name" value="HISTONE H3"/>
    <property type="match status" value="1"/>
</dbReference>
<dbReference type="InterPro" id="IPR009072">
    <property type="entry name" value="Histone-fold"/>
</dbReference>
<evidence type="ECO:0000259" key="3">
    <source>
        <dbReference type="Pfam" id="PF00125"/>
    </source>
</evidence>
<protein>
    <recommendedName>
        <fullName evidence="3">Core Histone H2A/H2B/H3 domain-containing protein</fullName>
    </recommendedName>
</protein>
<dbReference type="SUPFAM" id="SSF47113">
    <property type="entry name" value="Histone-fold"/>
    <property type="match status" value="1"/>
</dbReference>
<dbReference type="EMBL" id="GIBP01006397">
    <property type="protein sequence ID" value="NDV35366.1"/>
    <property type="molecule type" value="Transcribed_RNA"/>
</dbReference>
<comment type="similarity">
    <text evidence="1">Belongs to the histone H3 family.</text>
</comment>
<organism evidence="4">
    <name type="scientific">Arcella intermedia</name>
    <dbReference type="NCBI Taxonomy" id="1963864"/>
    <lineage>
        <taxon>Eukaryota</taxon>
        <taxon>Amoebozoa</taxon>
        <taxon>Tubulinea</taxon>
        <taxon>Elardia</taxon>
        <taxon>Arcellinida</taxon>
        <taxon>Sphaerothecina</taxon>
        <taxon>Arcellidae</taxon>
        <taxon>Arcella</taxon>
    </lineage>
</organism>
<feature type="domain" description="Core Histone H2A/H2B/H3" evidence="3">
    <location>
        <begin position="2"/>
        <end position="83"/>
    </location>
</feature>
<feature type="region of interest" description="Disordered" evidence="2">
    <location>
        <begin position="100"/>
        <end position="190"/>
    </location>
</feature>
<name>A0A6B2LEA5_9EUKA</name>
<dbReference type="Gene3D" id="1.10.20.10">
    <property type="entry name" value="Histone, subunit A"/>
    <property type="match status" value="1"/>
</dbReference>
<evidence type="ECO:0000313" key="4">
    <source>
        <dbReference type="EMBL" id="NDV35366.1"/>
    </source>
</evidence>
<dbReference type="SMART" id="SM00428">
    <property type="entry name" value="H3"/>
    <property type="match status" value="1"/>
</dbReference>
<evidence type="ECO:0000256" key="2">
    <source>
        <dbReference type="SAM" id="MobiDB-lite"/>
    </source>
</evidence>
<dbReference type="GO" id="GO:0003677">
    <property type="term" value="F:DNA binding"/>
    <property type="evidence" value="ECO:0007669"/>
    <property type="project" value="InterPro"/>
</dbReference>
<dbReference type="GO" id="GO:0030527">
    <property type="term" value="F:structural constituent of chromatin"/>
    <property type="evidence" value="ECO:0007669"/>
    <property type="project" value="InterPro"/>
</dbReference>
<feature type="region of interest" description="Disordered" evidence="2">
    <location>
        <begin position="222"/>
        <end position="250"/>
    </location>
</feature>